<dbReference type="PANTHER" id="PTHR42901">
    <property type="entry name" value="ALCOHOL DEHYDROGENASE"/>
    <property type="match status" value="1"/>
</dbReference>
<keyword evidence="2" id="KW-0560">Oxidoreductase</keyword>
<evidence type="ECO:0000256" key="1">
    <source>
        <dbReference type="ARBA" id="ARBA00006484"/>
    </source>
</evidence>
<evidence type="ECO:0000313" key="5">
    <source>
        <dbReference type="Proteomes" id="UP000317893"/>
    </source>
</evidence>
<dbReference type="RefSeq" id="WP_141848331.1">
    <property type="nucleotide sequence ID" value="NZ_BAAAPR010000005.1"/>
</dbReference>
<evidence type="ECO:0000313" key="4">
    <source>
        <dbReference type="EMBL" id="TQJ08872.1"/>
    </source>
</evidence>
<protein>
    <submittedName>
        <fullName evidence="4">NADP-dependent 3-hydroxy acid dehydrogenase YdfG</fullName>
    </submittedName>
</protein>
<dbReference type="PRINTS" id="PR00080">
    <property type="entry name" value="SDRFAMILY"/>
</dbReference>
<evidence type="ECO:0000256" key="2">
    <source>
        <dbReference type="ARBA" id="ARBA00023002"/>
    </source>
</evidence>
<dbReference type="InterPro" id="IPR036291">
    <property type="entry name" value="NAD(P)-bd_dom_sf"/>
</dbReference>
<accession>A0A542E0J7</accession>
<dbReference type="GO" id="GO:0016616">
    <property type="term" value="F:oxidoreductase activity, acting on the CH-OH group of donors, NAD or NADP as acceptor"/>
    <property type="evidence" value="ECO:0007669"/>
    <property type="project" value="UniProtKB-ARBA"/>
</dbReference>
<dbReference type="SUPFAM" id="SSF51735">
    <property type="entry name" value="NAD(P)-binding Rossmann-fold domains"/>
    <property type="match status" value="1"/>
</dbReference>
<dbReference type="Pfam" id="PF00106">
    <property type="entry name" value="adh_short"/>
    <property type="match status" value="1"/>
</dbReference>
<evidence type="ECO:0000256" key="3">
    <source>
        <dbReference type="RuleBase" id="RU000363"/>
    </source>
</evidence>
<dbReference type="OrthoDB" id="9775296at2"/>
<proteinExistence type="inferred from homology"/>
<dbReference type="Gene3D" id="3.40.50.720">
    <property type="entry name" value="NAD(P)-binding Rossmann-like Domain"/>
    <property type="match status" value="1"/>
</dbReference>
<keyword evidence="5" id="KW-1185">Reference proteome</keyword>
<organism evidence="4 5">
    <name type="scientific">Lapillicoccus jejuensis</name>
    <dbReference type="NCBI Taxonomy" id="402171"/>
    <lineage>
        <taxon>Bacteria</taxon>
        <taxon>Bacillati</taxon>
        <taxon>Actinomycetota</taxon>
        <taxon>Actinomycetes</taxon>
        <taxon>Micrococcales</taxon>
        <taxon>Intrasporangiaceae</taxon>
        <taxon>Lapillicoccus</taxon>
    </lineage>
</organism>
<name>A0A542E0J7_9MICO</name>
<comment type="caution">
    <text evidence="4">The sequence shown here is derived from an EMBL/GenBank/DDBJ whole genome shotgun (WGS) entry which is preliminary data.</text>
</comment>
<dbReference type="InterPro" id="IPR002347">
    <property type="entry name" value="SDR_fam"/>
</dbReference>
<gene>
    <name evidence="4" type="ORF">FB458_1970</name>
</gene>
<dbReference type="Proteomes" id="UP000317893">
    <property type="component" value="Unassembled WGS sequence"/>
</dbReference>
<dbReference type="PRINTS" id="PR00081">
    <property type="entry name" value="GDHRDH"/>
</dbReference>
<dbReference type="EMBL" id="VFMN01000001">
    <property type="protein sequence ID" value="TQJ08872.1"/>
    <property type="molecule type" value="Genomic_DNA"/>
</dbReference>
<reference evidence="4 5" key="1">
    <citation type="submission" date="2019-06" db="EMBL/GenBank/DDBJ databases">
        <title>Sequencing the genomes of 1000 actinobacteria strains.</title>
        <authorList>
            <person name="Klenk H.-P."/>
        </authorList>
    </citation>
    <scope>NUCLEOTIDE SEQUENCE [LARGE SCALE GENOMIC DNA]</scope>
    <source>
        <strain evidence="4 5">DSM 18607</strain>
    </source>
</reference>
<comment type="similarity">
    <text evidence="1 3">Belongs to the short-chain dehydrogenases/reductases (SDR) family.</text>
</comment>
<dbReference type="AlphaFoldDB" id="A0A542E0J7"/>
<dbReference type="PANTHER" id="PTHR42901:SF1">
    <property type="entry name" value="ALCOHOL DEHYDROGENASE"/>
    <property type="match status" value="1"/>
</dbReference>
<dbReference type="FunFam" id="3.40.50.720:FF:000047">
    <property type="entry name" value="NADP-dependent L-serine/L-allo-threonine dehydrogenase"/>
    <property type="match status" value="1"/>
</dbReference>
<sequence>MPVALVTGGGSGIGAATAAALARDGHEVVLAGRRADRLEQVAAGLPGARTLVLDVTDADAVTRAVAELGDVDVLVNNAGGAFGMDTVEHGRAEDWRAMFEVNTIGALLVTQALLPALRRSPHGTIVNITSTAGFITYEGGGGYTAAKHAETALTETLRLELSGSQVRVVEVCPGMVRTDEFSTTRFRGDEERAAKVYEGVDRPLVAEDVAECVAFCVRLPQHVNIDRLVVKPVAQAAQHKVWREPLPWDGERG</sequence>